<dbReference type="RefSeq" id="WP_045160913.1">
    <property type="nucleotide sequence ID" value="NZ_JYHV01000011.1"/>
</dbReference>
<proteinExistence type="predicted"/>
<dbReference type="InterPro" id="IPR014984">
    <property type="entry name" value="HopJ"/>
</dbReference>
<sequence length="119" mass="13417">MTSLRDFRASLRNRNHPFSETLAFIANAYDYQPSRFFNGDVENAAGENEGSCKTLGLAVLEGFTTEEALLAFGEHYQAVLENPSGTDHRNIRALMDTGLPGVRFDQQPLRRKPIHFDEK</sequence>
<dbReference type="OrthoDB" id="9790826at2"/>
<dbReference type="AlphaFoldDB" id="A0A0D9ARV2"/>
<dbReference type="EMBL" id="JYHV01000011">
    <property type="protein sequence ID" value="KJH83409.1"/>
    <property type="molecule type" value="Genomic_DNA"/>
</dbReference>
<dbReference type="Pfam" id="PF08888">
    <property type="entry name" value="HopJ"/>
    <property type="match status" value="1"/>
</dbReference>
<dbReference type="PATRIC" id="fig|316.101.peg.574"/>
<accession>A0A0D9ARV2</accession>
<dbReference type="Gene3D" id="3.20.160.10">
    <property type="entry name" value="vpa0580 domain like"/>
    <property type="match status" value="1"/>
</dbReference>
<gene>
    <name evidence="1" type="ORF">UF78_04935</name>
</gene>
<reference evidence="1 2" key="1">
    <citation type="submission" date="2015-02" db="EMBL/GenBank/DDBJ databases">
        <title>Draft genome sequence of Pseudomonas stutzeri NT0128 isolated from wheat (Triticum turgidum) rhizosphere.</title>
        <authorList>
            <person name="Tovi N."/>
            <person name="Frenk S."/>
            <person name="Hadar Y."/>
            <person name="Minz D."/>
        </authorList>
    </citation>
    <scope>NUCLEOTIDE SEQUENCE [LARGE SCALE GENOMIC DNA]</scope>
    <source>
        <strain evidence="1 2">NT0128</strain>
    </source>
</reference>
<evidence type="ECO:0000313" key="1">
    <source>
        <dbReference type="EMBL" id="KJH83409.1"/>
    </source>
</evidence>
<dbReference type="Proteomes" id="UP000032487">
    <property type="component" value="Unassembled WGS sequence"/>
</dbReference>
<name>A0A0D9ARV2_STUST</name>
<organism evidence="1 2">
    <name type="scientific">Stutzerimonas stutzeri</name>
    <name type="common">Pseudomonas stutzeri</name>
    <dbReference type="NCBI Taxonomy" id="316"/>
    <lineage>
        <taxon>Bacteria</taxon>
        <taxon>Pseudomonadati</taxon>
        <taxon>Pseudomonadota</taxon>
        <taxon>Gammaproteobacteria</taxon>
        <taxon>Pseudomonadales</taxon>
        <taxon>Pseudomonadaceae</taxon>
        <taxon>Stutzerimonas</taxon>
    </lineage>
</organism>
<comment type="caution">
    <text evidence="1">The sequence shown here is derived from an EMBL/GenBank/DDBJ whole genome shotgun (WGS) entry which is preliminary data.</text>
</comment>
<protein>
    <submittedName>
        <fullName evidence="1">HopJ type III effector protein</fullName>
    </submittedName>
</protein>
<evidence type="ECO:0000313" key="2">
    <source>
        <dbReference type="Proteomes" id="UP000032487"/>
    </source>
</evidence>
<dbReference type="InterPro" id="IPR038604">
    <property type="entry name" value="HopJ_sf"/>
</dbReference>